<gene>
    <name evidence="7" type="ORF">BON30_43585</name>
</gene>
<evidence type="ECO:0000256" key="2">
    <source>
        <dbReference type="ARBA" id="ARBA00022448"/>
    </source>
</evidence>
<comment type="caution">
    <text evidence="7">The sequence shown here is derived from an EMBL/GenBank/DDBJ whole genome shotgun (WGS) entry which is preliminary data.</text>
</comment>
<reference evidence="7 8" key="2">
    <citation type="submission" date="2016-12" db="EMBL/GenBank/DDBJ databases">
        <title>Draft Genome Sequence of Cystobacter ferrugineus Strain Cbfe23.</title>
        <authorList>
            <person name="Akbar S."/>
            <person name="Dowd S.E."/>
            <person name="Stevens D.C."/>
        </authorList>
    </citation>
    <scope>NUCLEOTIDE SEQUENCE [LARGE SCALE GENOMIC DNA]</scope>
    <source>
        <strain evidence="7 8">Cbfe23</strain>
    </source>
</reference>
<dbReference type="InterPro" id="IPR004813">
    <property type="entry name" value="OPT"/>
</dbReference>
<evidence type="ECO:0000313" key="8">
    <source>
        <dbReference type="Proteomes" id="UP000182229"/>
    </source>
</evidence>
<keyword evidence="8" id="KW-1185">Reference proteome</keyword>
<dbReference type="GO" id="GO:0035673">
    <property type="term" value="F:oligopeptide transmembrane transporter activity"/>
    <property type="evidence" value="ECO:0007669"/>
    <property type="project" value="InterPro"/>
</dbReference>
<name>A0A1L9AWM4_9BACT</name>
<dbReference type="GO" id="GO:0016020">
    <property type="term" value="C:membrane"/>
    <property type="evidence" value="ECO:0007669"/>
    <property type="project" value="UniProtKB-SubCell"/>
</dbReference>
<dbReference type="OrthoDB" id="9809340at2"/>
<dbReference type="Pfam" id="PF03169">
    <property type="entry name" value="OPT"/>
    <property type="match status" value="1"/>
</dbReference>
<dbReference type="PANTHER" id="PTHR31645">
    <property type="entry name" value="OLIGOPEPTIDE TRANSPORTER YGL114W-RELATED"/>
    <property type="match status" value="1"/>
</dbReference>
<feature type="transmembrane region" description="Helical" evidence="6">
    <location>
        <begin position="366"/>
        <end position="386"/>
    </location>
</feature>
<keyword evidence="3 6" id="KW-0812">Transmembrane</keyword>
<feature type="transmembrane region" description="Helical" evidence="6">
    <location>
        <begin position="128"/>
        <end position="147"/>
    </location>
</feature>
<dbReference type="EMBL" id="MPIN01000019">
    <property type="protein sequence ID" value="OJH34410.1"/>
    <property type="molecule type" value="Genomic_DNA"/>
</dbReference>
<organism evidence="7 8">
    <name type="scientific">Cystobacter ferrugineus</name>
    <dbReference type="NCBI Taxonomy" id="83449"/>
    <lineage>
        <taxon>Bacteria</taxon>
        <taxon>Pseudomonadati</taxon>
        <taxon>Myxococcota</taxon>
        <taxon>Myxococcia</taxon>
        <taxon>Myxococcales</taxon>
        <taxon>Cystobacterineae</taxon>
        <taxon>Archangiaceae</taxon>
        <taxon>Cystobacter</taxon>
    </lineage>
</organism>
<dbReference type="NCBIfam" id="TIGR00728">
    <property type="entry name" value="OPT_sfam"/>
    <property type="match status" value="1"/>
</dbReference>
<feature type="transmembrane region" description="Helical" evidence="6">
    <location>
        <begin position="580"/>
        <end position="600"/>
    </location>
</feature>
<keyword evidence="2" id="KW-0813">Transport</keyword>
<dbReference type="Proteomes" id="UP000182229">
    <property type="component" value="Unassembled WGS sequence"/>
</dbReference>
<evidence type="ECO:0000256" key="4">
    <source>
        <dbReference type="ARBA" id="ARBA00022989"/>
    </source>
</evidence>
<proteinExistence type="predicted"/>
<dbReference type="InterPro" id="IPR045035">
    <property type="entry name" value="YSL-like"/>
</dbReference>
<evidence type="ECO:0000256" key="6">
    <source>
        <dbReference type="SAM" id="Phobius"/>
    </source>
</evidence>
<reference evidence="8" key="1">
    <citation type="submission" date="2016-11" db="EMBL/GenBank/DDBJ databases">
        <authorList>
            <person name="Shukria A."/>
            <person name="Stevens D.C."/>
        </authorList>
    </citation>
    <scope>NUCLEOTIDE SEQUENCE [LARGE SCALE GENOMIC DNA]</scope>
    <source>
        <strain evidence="8">Cbfe23</strain>
    </source>
</reference>
<feature type="transmembrane region" description="Helical" evidence="6">
    <location>
        <begin position="662"/>
        <end position="684"/>
    </location>
</feature>
<evidence type="ECO:0000256" key="5">
    <source>
        <dbReference type="ARBA" id="ARBA00023136"/>
    </source>
</evidence>
<feature type="transmembrane region" description="Helical" evidence="6">
    <location>
        <begin position="94"/>
        <end position="116"/>
    </location>
</feature>
<dbReference type="RefSeq" id="WP_071904521.1">
    <property type="nucleotide sequence ID" value="NZ_MPIN01000019.1"/>
</dbReference>
<feature type="transmembrane region" description="Helical" evidence="6">
    <location>
        <begin position="621"/>
        <end position="642"/>
    </location>
</feature>
<comment type="subcellular location">
    <subcellularLocation>
        <location evidence="1">Membrane</location>
        <topology evidence="1">Multi-pass membrane protein</topology>
    </subcellularLocation>
</comment>
<feature type="transmembrane region" description="Helical" evidence="6">
    <location>
        <begin position="398"/>
        <end position="419"/>
    </location>
</feature>
<dbReference type="STRING" id="83449.BON30_43585"/>
<dbReference type="AlphaFoldDB" id="A0A1L9AWM4"/>
<keyword evidence="5 6" id="KW-0472">Membrane</keyword>
<feature type="transmembrane region" description="Helical" evidence="6">
    <location>
        <begin position="490"/>
        <end position="510"/>
    </location>
</feature>
<keyword evidence="4 6" id="KW-1133">Transmembrane helix</keyword>
<feature type="transmembrane region" description="Helical" evidence="6">
    <location>
        <begin position="553"/>
        <end position="574"/>
    </location>
</feature>
<feature type="transmembrane region" description="Helical" evidence="6">
    <location>
        <begin position="245"/>
        <end position="268"/>
    </location>
</feature>
<protein>
    <submittedName>
        <fullName evidence="7">Peptide transporter</fullName>
    </submittedName>
</protein>
<evidence type="ECO:0000256" key="1">
    <source>
        <dbReference type="ARBA" id="ARBA00004141"/>
    </source>
</evidence>
<evidence type="ECO:0000313" key="7">
    <source>
        <dbReference type="EMBL" id="OJH34410.1"/>
    </source>
</evidence>
<accession>A0A1L9AWM4</accession>
<feature type="transmembrane region" description="Helical" evidence="6">
    <location>
        <begin position="425"/>
        <end position="445"/>
    </location>
</feature>
<feature type="transmembrane region" description="Helical" evidence="6">
    <location>
        <begin position="452"/>
        <end position="470"/>
    </location>
</feature>
<feature type="transmembrane region" description="Helical" evidence="6">
    <location>
        <begin position="38"/>
        <end position="58"/>
    </location>
</feature>
<dbReference type="PANTHER" id="PTHR31645:SF0">
    <property type="entry name" value="OLIGOPEPTIDE TRANSPORTER YGL114W-RELATED"/>
    <property type="match status" value="1"/>
</dbReference>
<feature type="transmembrane region" description="Helical" evidence="6">
    <location>
        <begin position="64"/>
        <end position="82"/>
    </location>
</feature>
<sequence>MKPDSAGPAATESLQPATDFQPYIPAEQMDVAEFTPKAVIIGVFFGIIFGAATVYLALKAGLTVSASIPIAVLAISLLKKLGGSTILENNVVQTIGSAGESIAAGVVFTLPGFLFLSPASQGASFFEYWTIFTLALLGGVLGTLMMVPLRRSLIVKEHANLPYPEGTACASVLIAGEKGGDLAKIAFQGVGFAFVYAILQKIVKLIAETPALVTKQTNRFFPSATLNGDITPEYLGVGYIVGPKIAGVLVAGGVLAWLGLIPLLATLVPADTIAAQLVKLGYLQSLTTAGGAGGWDPVTHTFRDTARAIYSAYVRQIGAGAVAAGGFITLLKTLPTIVSAFKESLSSFKEGAGAAARKRTENDLPITVVLVGSVGLIVVMAVLPFLPGSVFGRLMLGILIVVFGFFFVTVASRIVGIIGSSSNPISGMTIATLMATCLIFIGIGWTGDVYQPMALCVGGMVCIAAANAGATSQDLKTGYLVGATPRAQQIGLMIGAVAAAIVIGLTMKVLDTPSAALRAQGVEHVIGTDAYPAPQGTLMATLIKGLLSFNLDWQFVLVGVFLSVTMELCGVKSLSFAVGAYLPLSTTAPIFVGGAIKGLSDFVAQRKGEHVEESELGPGNLFSTGLVAGGALAGVVVAMLSVSDRVSGAISHLSVEHALVNALGAGGYQLLGVLAFAFMSIVLYRVSRRPSQV</sequence>
<evidence type="ECO:0000256" key="3">
    <source>
        <dbReference type="ARBA" id="ARBA00022692"/>
    </source>
</evidence>